<reference evidence="1 2" key="1">
    <citation type="journal article" date="2013" name="PLoS Pathog.">
        <title>Genomic analysis of the Kiwifruit pathogen Pseudomonas syringae pv. actinidiae provides insight into the origins of an emergent plant disease.</title>
        <authorList>
            <person name="McCann H.C."/>
            <person name="Rikkerink E.H."/>
            <person name="Bertels F."/>
            <person name="Fiers M."/>
            <person name="Lu A."/>
            <person name="Rees-George J."/>
            <person name="Andersen M.T."/>
            <person name="Gleave A.P."/>
            <person name="Haubold B."/>
            <person name="Wohlers M.W."/>
            <person name="Guttman D.S."/>
            <person name="Wang P.W."/>
            <person name="Straub C."/>
            <person name="Vanneste J.L."/>
            <person name="Rainey P.B."/>
            <person name="Templeton M.D."/>
        </authorList>
    </citation>
    <scope>NUCLEOTIDE SEQUENCE [LARGE SCALE GENOMIC DNA]</scope>
    <source>
        <strain evidence="1 2">ICMP 18807</strain>
    </source>
</reference>
<dbReference type="CDD" id="cd20698">
    <property type="entry name" value="CdiI_Kp-like"/>
    <property type="match status" value="1"/>
</dbReference>
<evidence type="ECO:0000313" key="1">
    <source>
        <dbReference type="EMBL" id="EPN29984.1"/>
    </source>
</evidence>
<dbReference type="PATRIC" id="fig|1194404.4.peg.8058"/>
<sequence>MKFPSTEDFLEEFGIEPVEVDSSMALCRYLVKSKNSELEADISFSAAMNSFQIILRLTEKEIAMVSSENVDTIEFIRDSSGAGIRVFFDICESISEARIIFEPELSCQWWTLRNA</sequence>
<name>S6TKY1_PSESF</name>
<gene>
    <name evidence="1" type="ORF">A244_39453</name>
</gene>
<evidence type="ECO:0000313" key="2">
    <source>
        <dbReference type="Proteomes" id="UP000015729"/>
    </source>
</evidence>
<accession>S6TKY1</accession>
<comment type="caution">
    <text evidence="1">The sequence shown here is derived from an EMBL/GenBank/DDBJ whole genome shotgun (WGS) entry which is preliminary data.</text>
</comment>
<dbReference type="Proteomes" id="UP000015729">
    <property type="component" value="Unassembled WGS sequence"/>
</dbReference>
<dbReference type="RefSeq" id="WP_017710533.1">
    <property type="nucleotide sequence ID" value="NZ_ANJL01000110.1"/>
</dbReference>
<organism evidence="1 2">
    <name type="scientific">Pseudomonas syringae pv. actinidiae ICMP 18807</name>
    <dbReference type="NCBI Taxonomy" id="1194404"/>
    <lineage>
        <taxon>Bacteria</taxon>
        <taxon>Pseudomonadati</taxon>
        <taxon>Pseudomonadota</taxon>
        <taxon>Gammaproteobacteria</taxon>
        <taxon>Pseudomonadales</taxon>
        <taxon>Pseudomonadaceae</taxon>
        <taxon>Pseudomonas</taxon>
        <taxon>Pseudomonas syringae</taxon>
    </lineage>
</organism>
<dbReference type="AlphaFoldDB" id="S6TKY1"/>
<protein>
    <submittedName>
        <fullName evidence="1">Uncharacterized protein</fullName>
    </submittedName>
</protein>
<dbReference type="EMBL" id="AOKG01002716">
    <property type="protein sequence ID" value="EPN29984.1"/>
    <property type="molecule type" value="Genomic_DNA"/>
</dbReference>
<proteinExistence type="predicted"/>